<dbReference type="AlphaFoldDB" id="A0A0L0HCG8"/>
<reference evidence="2 3" key="1">
    <citation type="submission" date="2009-08" db="EMBL/GenBank/DDBJ databases">
        <title>The Genome Sequence of Spizellomyces punctatus strain DAOM BR117.</title>
        <authorList>
            <consortium name="The Broad Institute Genome Sequencing Platform"/>
            <person name="Russ C."/>
            <person name="Cuomo C."/>
            <person name="Shea T."/>
            <person name="Young S.K."/>
            <person name="Zeng Q."/>
            <person name="Koehrsen M."/>
            <person name="Haas B."/>
            <person name="Borodovsky M."/>
            <person name="Guigo R."/>
            <person name="Alvarado L."/>
            <person name="Berlin A."/>
            <person name="Bochicchio J."/>
            <person name="Borenstein D."/>
            <person name="Chapman S."/>
            <person name="Chen Z."/>
            <person name="Engels R."/>
            <person name="Freedman E."/>
            <person name="Gellesch M."/>
            <person name="Goldberg J."/>
            <person name="Griggs A."/>
            <person name="Gujja S."/>
            <person name="Heiman D."/>
            <person name="Hepburn T."/>
            <person name="Howarth C."/>
            <person name="Jen D."/>
            <person name="Larson L."/>
            <person name="Lewis B."/>
            <person name="Mehta T."/>
            <person name="Park D."/>
            <person name="Pearson M."/>
            <person name="Roberts A."/>
            <person name="Saif S."/>
            <person name="Shenoy N."/>
            <person name="Sisk P."/>
            <person name="Stolte C."/>
            <person name="Sykes S."/>
            <person name="Thomson T."/>
            <person name="Walk T."/>
            <person name="White J."/>
            <person name="Yandava C."/>
            <person name="Burger G."/>
            <person name="Gray M.W."/>
            <person name="Holland P.W.H."/>
            <person name="King N."/>
            <person name="Lang F.B.F."/>
            <person name="Roger A.J."/>
            <person name="Ruiz-Trillo I."/>
            <person name="Lander E."/>
            <person name="Nusbaum C."/>
        </authorList>
    </citation>
    <scope>NUCLEOTIDE SEQUENCE [LARGE SCALE GENOMIC DNA]</scope>
    <source>
        <strain evidence="2 3">DAOM BR117</strain>
    </source>
</reference>
<accession>A0A0L0HCG8</accession>
<feature type="region of interest" description="Disordered" evidence="1">
    <location>
        <begin position="101"/>
        <end position="162"/>
    </location>
</feature>
<evidence type="ECO:0000256" key="1">
    <source>
        <dbReference type="SAM" id="MobiDB-lite"/>
    </source>
</evidence>
<dbReference type="EMBL" id="KQ257460">
    <property type="protein sequence ID" value="KNC98463.1"/>
    <property type="molecule type" value="Genomic_DNA"/>
</dbReference>
<evidence type="ECO:0000313" key="3">
    <source>
        <dbReference type="Proteomes" id="UP000053201"/>
    </source>
</evidence>
<dbReference type="Proteomes" id="UP000053201">
    <property type="component" value="Unassembled WGS sequence"/>
</dbReference>
<dbReference type="RefSeq" id="XP_016606503.1">
    <property type="nucleotide sequence ID" value="XM_016754367.1"/>
</dbReference>
<sequence>MADSPRLCNQPPERIHPDPPGAFSGEGSYINFSHPIRCRVLFRDDRIRRNAPCSIPVRGLFVQLKNGSTPATVTLTGDEKKCLMRLHWRYWNGRRYKYVPDGEVGDAGNRNGDGHENEDGDEHEKRVDNRNGDGDGDGNGNGNGNEDGNEDGEEEGDQDEKNRKKWARIVSYALHNPVIPTELEDDELPWLVLPLEVGGLTACGHDDGLESFCEQFALHVAV</sequence>
<keyword evidence="3" id="KW-1185">Reference proteome</keyword>
<evidence type="ECO:0000313" key="2">
    <source>
        <dbReference type="EMBL" id="KNC98463.1"/>
    </source>
</evidence>
<gene>
    <name evidence="2" type="ORF">SPPG_06163</name>
</gene>
<dbReference type="VEuPathDB" id="FungiDB:SPPG_06163"/>
<organism evidence="2 3">
    <name type="scientific">Spizellomyces punctatus (strain DAOM BR117)</name>
    <dbReference type="NCBI Taxonomy" id="645134"/>
    <lineage>
        <taxon>Eukaryota</taxon>
        <taxon>Fungi</taxon>
        <taxon>Fungi incertae sedis</taxon>
        <taxon>Chytridiomycota</taxon>
        <taxon>Chytridiomycota incertae sedis</taxon>
        <taxon>Chytridiomycetes</taxon>
        <taxon>Spizellomycetales</taxon>
        <taxon>Spizellomycetaceae</taxon>
        <taxon>Spizellomyces</taxon>
    </lineage>
</organism>
<protein>
    <submittedName>
        <fullName evidence="2">Uncharacterized protein</fullName>
    </submittedName>
</protein>
<feature type="compositionally biased region" description="Acidic residues" evidence="1">
    <location>
        <begin position="147"/>
        <end position="158"/>
    </location>
</feature>
<dbReference type="OrthoDB" id="2175131at2759"/>
<dbReference type="InParanoid" id="A0A0L0HCG8"/>
<feature type="region of interest" description="Disordered" evidence="1">
    <location>
        <begin position="1"/>
        <end position="26"/>
    </location>
</feature>
<feature type="compositionally biased region" description="Basic and acidic residues" evidence="1">
    <location>
        <begin position="112"/>
        <end position="133"/>
    </location>
</feature>
<proteinExistence type="predicted"/>
<name>A0A0L0HCG8_SPIPD</name>
<dbReference type="GeneID" id="27689490"/>